<protein>
    <submittedName>
        <fullName evidence="2">Uncharacterized protein</fullName>
    </submittedName>
</protein>
<reference evidence="2" key="1">
    <citation type="submission" date="2022-10" db="EMBL/GenBank/DDBJ databases">
        <authorList>
            <person name="Meaden S."/>
        </authorList>
    </citation>
    <scope>NUCLEOTIDE SEQUENCE</scope>
</reference>
<sequence>MLHIIKNYPLLLVKWALYGVALLLLKLLSIFLSPALAGLSMLIGKNVLPYPLNLFHTHDDTLDGGQSQLGWPDVSGVKLWWQRTKWIARNPAYGFSAYVLGFKNEGVKVLYEKGEWVDDWNDGKLHYHAYVYEDSSGRKFFGFRNRYKLFGMIMSCWIGWNWDLYDGETHQLKIAIINRMKP</sequence>
<dbReference type="InterPro" id="IPR055762">
    <property type="entry name" value="DUF7338"/>
</dbReference>
<name>A0A9N6WZT0_9VIRU</name>
<evidence type="ECO:0000256" key="1">
    <source>
        <dbReference type="SAM" id="Phobius"/>
    </source>
</evidence>
<organism evidence="2">
    <name type="scientific">Ochrobactrum phage ORM_20</name>
    <dbReference type="NCBI Taxonomy" id="2985243"/>
    <lineage>
        <taxon>Viruses</taxon>
    </lineage>
</organism>
<evidence type="ECO:0000313" key="2">
    <source>
        <dbReference type="EMBL" id="CAI3971113.1"/>
    </source>
</evidence>
<gene>
    <name evidence="2" type="ORF">ORM20_00064</name>
</gene>
<proteinExistence type="predicted"/>
<feature type="transmembrane region" description="Helical" evidence="1">
    <location>
        <begin position="15"/>
        <end position="39"/>
    </location>
</feature>
<keyword evidence="1" id="KW-0472">Membrane</keyword>
<accession>A0A9N6WZT0</accession>
<dbReference type="EMBL" id="OX359470">
    <property type="protein sequence ID" value="CAI3971113.1"/>
    <property type="molecule type" value="Genomic_DNA"/>
</dbReference>
<keyword evidence="1" id="KW-0812">Transmembrane</keyword>
<keyword evidence="1" id="KW-1133">Transmembrane helix</keyword>
<dbReference type="Pfam" id="PF24027">
    <property type="entry name" value="DUF7338"/>
    <property type="match status" value="1"/>
</dbReference>